<sequence>MFPPTFCPTPVRKSVARHKNDLTAAAERDVCASCGTIVQNSGLYEVEKNDPVLRPLENDLDICGLHVSHCNLCSSCYNALIRNTISKYSAKNQVNVTLCHRYLYALGDLTPVEECLIARSHPLGVILKPRPGGRSSSVNYHTLRGHFIVIPQDPGPLLDILPSPQLRLYDLIKFFRIGKQRPLDTDLKPFLSVRKAKQIDDWSDDFIPRELRDSIVCLDEPDH</sequence>
<protein>
    <recommendedName>
        <fullName evidence="1">DUF6570 domain-containing protein</fullName>
    </recommendedName>
</protein>
<gene>
    <name evidence="2" type="ORF">BDV23DRAFT_184211</name>
</gene>
<dbReference type="EMBL" id="ML735263">
    <property type="protein sequence ID" value="KAE8389607.1"/>
    <property type="molecule type" value="Genomic_DNA"/>
</dbReference>
<accession>A0A5N7C7B9</accession>
<proteinExistence type="predicted"/>
<feature type="domain" description="DUF6570" evidence="1">
    <location>
        <begin position="82"/>
        <end position="197"/>
    </location>
</feature>
<dbReference type="Proteomes" id="UP000326877">
    <property type="component" value="Unassembled WGS sequence"/>
</dbReference>
<dbReference type="Pfam" id="PF20209">
    <property type="entry name" value="DUF6570"/>
    <property type="match status" value="1"/>
</dbReference>
<evidence type="ECO:0000259" key="1">
    <source>
        <dbReference type="Pfam" id="PF20209"/>
    </source>
</evidence>
<dbReference type="OrthoDB" id="432234at2759"/>
<reference evidence="2" key="1">
    <citation type="submission" date="2019-04" db="EMBL/GenBank/DDBJ databases">
        <title>Friends and foes A comparative genomics studyof 23 Aspergillus species from section Flavi.</title>
        <authorList>
            <consortium name="DOE Joint Genome Institute"/>
            <person name="Kjaerbolling I."/>
            <person name="Vesth T."/>
            <person name="Frisvad J.C."/>
            <person name="Nybo J.L."/>
            <person name="Theobald S."/>
            <person name="Kildgaard S."/>
            <person name="Isbrandt T."/>
            <person name="Kuo A."/>
            <person name="Sato A."/>
            <person name="Lyhne E.K."/>
            <person name="Kogle M.E."/>
            <person name="Wiebenga A."/>
            <person name="Kun R.S."/>
            <person name="Lubbers R.J."/>
            <person name="Makela M.R."/>
            <person name="Barry K."/>
            <person name="Chovatia M."/>
            <person name="Clum A."/>
            <person name="Daum C."/>
            <person name="Haridas S."/>
            <person name="He G."/>
            <person name="LaButti K."/>
            <person name="Lipzen A."/>
            <person name="Mondo S."/>
            <person name="Riley R."/>
            <person name="Salamov A."/>
            <person name="Simmons B.A."/>
            <person name="Magnuson J.K."/>
            <person name="Henrissat B."/>
            <person name="Mortensen U.H."/>
            <person name="Larsen T.O."/>
            <person name="Devries R.P."/>
            <person name="Grigoriev I.V."/>
            <person name="Machida M."/>
            <person name="Baker S.E."/>
            <person name="Andersen M.R."/>
        </authorList>
    </citation>
    <scope>NUCLEOTIDE SEQUENCE [LARGE SCALE GENOMIC DNA]</scope>
    <source>
        <strain evidence="2">IBT 14317</strain>
    </source>
</reference>
<dbReference type="InterPro" id="IPR046700">
    <property type="entry name" value="DUF6570"/>
</dbReference>
<evidence type="ECO:0000313" key="2">
    <source>
        <dbReference type="EMBL" id="KAE8389607.1"/>
    </source>
</evidence>
<dbReference type="AlphaFoldDB" id="A0A5N7C7B9"/>
<organism evidence="2">
    <name type="scientific">Petromyces alliaceus</name>
    <name type="common">Aspergillus alliaceus</name>
    <dbReference type="NCBI Taxonomy" id="209559"/>
    <lineage>
        <taxon>Eukaryota</taxon>
        <taxon>Fungi</taxon>
        <taxon>Dikarya</taxon>
        <taxon>Ascomycota</taxon>
        <taxon>Pezizomycotina</taxon>
        <taxon>Eurotiomycetes</taxon>
        <taxon>Eurotiomycetidae</taxon>
        <taxon>Eurotiales</taxon>
        <taxon>Aspergillaceae</taxon>
        <taxon>Aspergillus</taxon>
        <taxon>Aspergillus subgen. Circumdati</taxon>
    </lineage>
</organism>
<name>A0A5N7C7B9_PETAA</name>